<keyword evidence="2" id="KW-1185">Reference proteome</keyword>
<dbReference type="Proteomes" id="UP000677082">
    <property type="component" value="Unassembled WGS sequence"/>
</dbReference>
<organism evidence="1 2">
    <name type="scientific">Paractinoplanes toevensis</name>
    <dbReference type="NCBI Taxonomy" id="571911"/>
    <lineage>
        <taxon>Bacteria</taxon>
        <taxon>Bacillati</taxon>
        <taxon>Actinomycetota</taxon>
        <taxon>Actinomycetes</taxon>
        <taxon>Micromonosporales</taxon>
        <taxon>Micromonosporaceae</taxon>
        <taxon>Paractinoplanes</taxon>
    </lineage>
</organism>
<reference evidence="1 2" key="1">
    <citation type="submission" date="2021-03" db="EMBL/GenBank/DDBJ databases">
        <title>Whole genome shotgun sequence of Actinoplanes toevensis NBRC 105298.</title>
        <authorList>
            <person name="Komaki H."/>
            <person name="Tamura T."/>
        </authorList>
    </citation>
    <scope>NUCLEOTIDE SEQUENCE [LARGE SCALE GENOMIC DNA]</scope>
    <source>
        <strain evidence="1 2">NBRC 105298</strain>
    </source>
</reference>
<evidence type="ECO:0000313" key="1">
    <source>
        <dbReference type="EMBL" id="GIM96105.1"/>
    </source>
</evidence>
<protein>
    <submittedName>
        <fullName evidence="1">Uncharacterized protein</fullName>
    </submittedName>
</protein>
<dbReference type="EMBL" id="BOQN01000107">
    <property type="protein sequence ID" value="GIM96105.1"/>
    <property type="molecule type" value="Genomic_DNA"/>
</dbReference>
<proteinExistence type="predicted"/>
<comment type="caution">
    <text evidence="1">The sequence shown here is derived from an EMBL/GenBank/DDBJ whole genome shotgun (WGS) entry which is preliminary data.</text>
</comment>
<sequence length="170" mass="19224">MPPDTFVTFTPDPQDPSWRSGWDPMVDLAKPTAFRDLPQSVFLWRNFQVKVVFTVGGVDLSQSMGVPVSILDFVLMLQAVKVIVRREGRADIGLSDRGDQWSFSQHGELLRVRIRGLLDDGWVEGSCLVEEFEQLVDVCLADALRLMFWEQPALRQNTYLQTLVRQAAGA</sequence>
<name>A0A920BPE2_9ACTN</name>
<accession>A0A920BPE2</accession>
<evidence type="ECO:0000313" key="2">
    <source>
        <dbReference type="Proteomes" id="UP000677082"/>
    </source>
</evidence>
<dbReference type="AlphaFoldDB" id="A0A920BPE2"/>
<gene>
    <name evidence="1" type="ORF">Ato02nite_078980</name>
</gene>